<dbReference type="Gene3D" id="3.40.710.10">
    <property type="entry name" value="DD-peptidase/beta-lactamase superfamily"/>
    <property type="match status" value="1"/>
</dbReference>
<dbReference type="Pfam" id="PF13354">
    <property type="entry name" value="Beta-lactamase2"/>
    <property type="match status" value="1"/>
</dbReference>
<dbReference type="InterPro" id="IPR012338">
    <property type="entry name" value="Beta-lactam/transpept-like"/>
</dbReference>
<feature type="domain" description="Beta-lactamase class A catalytic" evidence="1">
    <location>
        <begin position="85"/>
        <end position="221"/>
    </location>
</feature>
<dbReference type="InterPro" id="IPR045155">
    <property type="entry name" value="Beta-lactam_cat"/>
</dbReference>
<gene>
    <name evidence="2" type="ORF">EU557_25070</name>
</gene>
<proteinExistence type="predicted"/>
<dbReference type="SUPFAM" id="SSF56601">
    <property type="entry name" value="beta-lactamase/transpeptidase-like"/>
    <property type="match status" value="1"/>
</dbReference>
<evidence type="ECO:0000259" key="1">
    <source>
        <dbReference type="Pfam" id="PF13354"/>
    </source>
</evidence>
<dbReference type="GO" id="GO:0008800">
    <property type="term" value="F:beta-lactamase activity"/>
    <property type="evidence" value="ECO:0007669"/>
    <property type="project" value="InterPro"/>
</dbReference>
<keyword evidence="3" id="KW-1185">Reference proteome</keyword>
<name>A0A4Z0MBQ7_9BACT</name>
<dbReference type="GO" id="GO:0030655">
    <property type="term" value="P:beta-lactam antibiotic catabolic process"/>
    <property type="evidence" value="ECO:0007669"/>
    <property type="project" value="InterPro"/>
</dbReference>
<dbReference type="OrthoDB" id="1884322at2"/>
<dbReference type="AlphaFoldDB" id="A0A4Z0MBQ7"/>
<dbReference type="Proteomes" id="UP000298284">
    <property type="component" value="Unassembled WGS sequence"/>
</dbReference>
<organism evidence="2 3">
    <name type="scientific">Hymenobacter wooponensis</name>
    <dbReference type="NCBI Taxonomy" id="1525360"/>
    <lineage>
        <taxon>Bacteria</taxon>
        <taxon>Pseudomonadati</taxon>
        <taxon>Bacteroidota</taxon>
        <taxon>Cytophagia</taxon>
        <taxon>Cytophagales</taxon>
        <taxon>Hymenobacteraceae</taxon>
        <taxon>Hymenobacter</taxon>
    </lineage>
</organism>
<protein>
    <recommendedName>
        <fullName evidence="1">Beta-lactamase class A catalytic domain-containing protein</fullName>
    </recommendedName>
</protein>
<accession>A0A4Z0MBQ7</accession>
<sequence length="432" mass="49155">MAYPMRLFTFLSCLLLSSEPPTSSPSPPPPEPTRFANSRLLDSLLRADSRLLPVVERAAEYELQIIYTQINRDAQNAPHFVQHDFRLDARQYFNPASLVKLPTVALSLEKLNQLHVEGLTRRTPMATGTAHSCQTAAPYVVSPDSDKVNTVGNYIKRMLLVSDNQAYNRLYEFLGQGLLNQRLQQLGYRNARIVRRFAPCDTAGNRYTNPISFRDAQTSQIVYQQSAAVNRQFLSAPLGRVTKGRAYQAGGRIIQQPYDFTTANYLPLEDITNILRAILFPEATPANQRFQLTPTDYAFLRYYLHQTPHDSGYSLYQSSRYFDAYKKYLYYGRSPKAVAQPGLHIYNVVGMSHGYLADVAYFADSTRHTEFLLSAVLYVNKDGVINDGNYEYESVGLPFLAALGQQIQQYEAKRSRTYPAKLDEWFQKDVIK</sequence>
<evidence type="ECO:0000313" key="2">
    <source>
        <dbReference type="EMBL" id="TGD76934.1"/>
    </source>
</evidence>
<dbReference type="EMBL" id="SRKZ01000012">
    <property type="protein sequence ID" value="TGD76934.1"/>
    <property type="molecule type" value="Genomic_DNA"/>
</dbReference>
<comment type="caution">
    <text evidence="2">The sequence shown here is derived from an EMBL/GenBank/DDBJ whole genome shotgun (WGS) entry which is preliminary data.</text>
</comment>
<reference evidence="2 3" key="1">
    <citation type="submission" date="2019-04" db="EMBL/GenBank/DDBJ databases">
        <authorList>
            <person name="Feng G."/>
            <person name="Zhang J."/>
            <person name="Zhu H."/>
        </authorList>
    </citation>
    <scope>NUCLEOTIDE SEQUENCE [LARGE SCALE GENOMIC DNA]</scope>
    <source>
        <strain evidence="2 3">JCM 19491</strain>
    </source>
</reference>
<evidence type="ECO:0000313" key="3">
    <source>
        <dbReference type="Proteomes" id="UP000298284"/>
    </source>
</evidence>